<keyword evidence="3" id="KW-0347">Helicase</keyword>
<dbReference type="InterPro" id="IPR014001">
    <property type="entry name" value="Helicase_ATP-bd"/>
</dbReference>
<reference evidence="5" key="1">
    <citation type="submission" date="2021-01" db="EMBL/GenBank/DDBJ databases">
        <title>Adiantum capillus-veneris genome.</title>
        <authorList>
            <person name="Fang Y."/>
            <person name="Liao Q."/>
        </authorList>
    </citation>
    <scope>NUCLEOTIDE SEQUENCE</scope>
    <source>
        <strain evidence="5">H3</strain>
        <tissue evidence="5">Leaf</tissue>
    </source>
</reference>
<comment type="caution">
    <text evidence="5">The sequence shown here is derived from an EMBL/GenBank/DDBJ whole genome shotgun (WGS) entry which is preliminary data.</text>
</comment>
<evidence type="ECO:0000313" key="6">
    <source>
        <dbReference type="Proteomes" id="UP000886520"/>
    </source>
</evidence>
<dbReference type="PANTHER" id="PTHR47958">
    <property type="entry name" value="ATP-DEPENDENT RNA HELICASE DBP3"/>
    <property type="match status" value="1"/>
</dbReference>
<evidence type="ECO:0000313" key="5">
    <source>
        <dbReference type="EMBL" id="KAI5083835.1"/>
    </source>
</evidence>
<evidence type="ECO:0000256" key="1">
    <source>
        <dbReference type="ARBA" id="ARBA00022528"/>
    </source>
</evidence>
<dbReference type="InterPro" id="IPR011545">
    <property type="entry name" value="DEAD/DEAH_box_helicase_dom"/>
</dbReference>
<dbReference type="Proteomes" id="UP000886520">
    <property type="component" value="Chromosome 1"/>
</dbReference>
<evidence type="ECO:0000256" key="2">
    <source>
        <dbReference type="ARBA" id="ARBA00022801"/>
    </source>
</evidence>
<dbReference type="PROSITE" id="PS51192">
    <property type="entry name" value="HELICASE_ATP_BIND_1"/>
    <property type="match status" value="1"/>
</dbReference>
<dbReference type="GO" id="GO:0016787">
    <property type="term" value="F:hydrolase activity"/>
    <property type="evidence" value="ECO:0007669"/>
    <property type="project" value="UniProtKB-KW"/>
</dbReference>
<keyword evidence="2" id="KW-0378">Hydrolase</keyword>
<dbReference type="AlphaFoldDB" id="A0A9D4VC78"/>
<evidence type="ECO:0000259" key="4">
    <source>
        <dbReference type="PROSITE" id="PS51192"/>
    </source>
</evidence>
<keyword evidence="1" id="KW-0934">Plastid</keyword>
<keyword evidence="6" id="KW-1185">Reference proteome</keyword>
<organism evidence="5 6">
    <name type="scientific">Adiantum capillus-veneris</name>
    <name type="common">Maidenhair fern</name>
    <dbReference type="NCBI Taxonomy" id="13818"/>
    <lineage>
        <taxon>Eukaryota</taxon>
        <taxon>Viridiplantae</taxon>
        <taxon>Streptophyta</taxon>
        <taxon>Embryophyta</taxon>
        <taxon>Tracheophyta</taxon>
        <taxon>Polypodiopsida</taxon>
        <taxon>Polypodiidae</taxon>
        <taxon>Polypodiales</taxon>
        <taxon>Pteridineae</taxon>
        <taxon>Pteridaceae</taxon>
        <taxon>Vittarioideae</taxon>
        <taxon>Adiantum</taxon>
    </lineage>
</organism>
<gene>
    <name evidence="5" type="ORF">GOP47_0000004</name>
</gene>
<evidence type="ECO:0000256" key="3">
    <source>
        <dbReference type="ARBA" id="ARBA00022806"/>
    </source>
</evidence>
<keyword evidence="3" id="KW-0547">Nucleotide-binding</keyword>
<dbReference type="GO" id="GO:0005524">
    <property type="term" value="F:ATP binding"/>
    <property type="evidence" value="ECO:0007669"/>
    <property type="project" value="InterPro"/>
</dbReference>
<dbReference type="InterPro" id="IPR027417">
    <property type="entry name" value="P-loop_NTPase"/>
</dbReference>
<sequence>MQIGCEIVIDTPGRLLNYLERKFVVLGQCSYIVVDEADTMVAKGFEEQVLGVLNALPLRSMDQHVNRTMCMFSATMPNVVERTAKCLEKLSLSMGGELGQPPYLVT</sequence>
<proteinExistence type="predicted"/>
<dbReference type="GO" id="GO:0004386">
    <property type="term" value="F:helicase activity"/>
    <property type="evidence" value="ECO:0007669"/>
    <property type="project" value="UniProtKB-KW"/>
</dbReference>
<dbReference type="Gene3D" id="3.40.50.300">
    <property type="entry name" value="P-loop containing nucleotide triphosphate hydrolases"/>
    <property type="match status" value="1"/>
</dbReference>
<accession>A0A9D4VC78</accession>
<dbReference type="GO" id="GO:0003676">
    <property type="term" value="F:nucleic acid binding"/>
    <property type="evidence" value="ECO:0007669"/>
    <property type="project" value="InterPro"/>
</dbReference>
<feature type="domain" description="Helicase ATP-binding" evidence="4">
    <location>
        <begin position="1"/>
        <end position="94"/>
    </location>
</feature>
<protein>
    <recommendedName>
        <fullName evidence="4">Helicase ATP-binding domain-containing protein</fullName>
    </recommendedName>
</protein>
<dbReference type="OrthoDB" id="409977at2759"/>
<dbReference type="SUPFAM" id="SSF52540">
    <property type="entry name" value="P-loop containing nucleoside triphosphate hydrolases"/>
    <property type="match status" value="1"/>
</dbReference>
<dbReference type="EMBL" id="JABFUD020000001">
    <property type="protein sequence ID" value="KAI5083835.1"/>
    <property type="molecule type" value="Genomic_DNA"/>
</dbReference>
<dbReference type="Pfam" id="PF00270">
    <property type="entry name" value="DEAD"/>
    <property type="match status" value="1"/>
</dbReference>
<keyword evidence="3" id="KW-0067">ATP-binding</keyword>
<name>A0A9D4VC78_ADICA</name>
<keyword evidence="1" id="KW-0150">Chloroplast</keyword>